<evidence type="ECO:0000313" key="4">
    <source>
        <dbReference type="Proteomes" id="UP000595703"/>
    </source>
</evidence>
<dbReference type="InterPro" id="IPR036291">
    <property type="entry name" value="NAD(P)-bd_dom_sf"/>
</dbReference>
<dbReference type="GO" id="GO:0016491">
    <property type="term" value="F:oxidoreductase activity"/>
    <property type="evidence" value="ECO:0007669"/>
    <property type="project" value="UniProtKB-KW"/>
</dbReference>
<name>A0A7U3VN07_9ACTN</name>
<dbReference type="PANTHER" id="PTHR43639:SF1">
    <property type="entry name" value="SHORT-CHAIN DEHYDROGENASE_REDUCTASE FAMILY PROTEIN"/>
    <property type="match status" value="1"/>
</dbReference>
<keyword evidence="4" id="KW-1185">Reference proteome</keyword>
<proteinExistence type="inferred from homology"/>
<dbReference type="PANTHER" id="PTHR43639">
    <property type="entry name" value="OXIDOREDUCTASE, SHORT-CHAIN DEHYDROGENASE/REDUCTASE FAMILY (AFU_ORTHOLOGUE AFUA_5G02870)"/>
    <property type="match status" value="1"/>
</dbReference>
<dbReference type="InterPro" id="IPR002347">
    <property type="entry name" value="SDR_fam"/>
</dbReference>
<protein>
    <submittedName>
        <fullName evidence="3">Putative short chain dehydrogenase/reductase</fullName>
    </submittedName>
</protein>
<reference evidence="3 4" key="1">
    <citation type="journal article" date="2010" name="J. Bacteriol.">
        <title>Biochemical characterization of a novel indole prenyltransferase from Streptomyces sp. SN-593.</title>
        <authorList>
            <person name="Takahashi S."/>
            <person name="Takagi H."/>
            <person name="Toyoda A."/>
            <person name="Uramoto M."/>
            <person name="Nogawa T."/>
            <person name="Ueki M."/>
            <person name="Sakaki Y."/>
            <person name="Osada H."/>
        </authorList>
    </citation>
    <scope>NUCLEOTIDE SEQUENCE [LARGE SCALE GENOMIC DNA]</scope>
    <source>
        <strain evidence="3 4">SN-593</strain>
    </source>
</reference>
<reference evidence="3 4" key="4">
    <citation type="journal article" date="2020" name="Sci. Rep.">
        <title>beta-carboline chemical signals induce reveromycin production through a LuxR family regulator in Streptomyces sp. SN-593.</title>
        <authorList>
            <person name="Panthee S."/>
            <person name="Kito N."/>
            <person name="Hayashi T."/>
            <person name="Shimizu T."/>
            <person name="Ishikawa J."/>
            <person name="Hamamoto H."/>
            <person name="Osada H."/>
            <person name="Takahashi S."/>
        </authorList>
    </citation>
    <scope>NUCLEOTIDE SEQUENCE [LARGE SCALE GENOMIC DNA]</scope>
    <source>
        <strain evidence="3 4">SN-593</strain>
    </source>
</reference>
<keyword evidence="2" id="KW-0560">Oxidoreductase</keyword>
<dbReference type="SUPFAM" id="SSF51735">
    <property type="entry name" value="NAD(P)-binding Rossmann-fold domains"/>
    <property type="match status" value="1"/>
</dbReference>
<reference evidence="3 4" key="3">
    <citation type="journal article" date="2011" name="Nat. Chem. Biol.">
        <title>Reveromycin A biosynthesis uses RevG and RevJ for stereospecific spiroacetal formation.</title>
        <authorList>
            <person name="Takahashi S."/>
            <person name="Toyoda A."/>
            <person name="Sekiyama Y."/>
            <person name="Takagi H."/>
            <person name="Nogawa T."/>
            <person name="Uramoto M."/>
            <person name="Suzuki R."/>
            <person name="Koshino H."/>
            <person name="Kumano T."/>
            <person name="Panthee S."/>
            <person name="Dairi T."/>
            <person name="Ishikawa J."/>
            <person name="Ikeda H."/>
            <person name="Sakaki Y."/>
            <person name="Osada H."/>
        </authorList>
    </citation>
    <scope>NUCLEOTIDE SEQUENCE [LARGE SCALE GENOMIC DNA]</scope>
    <source>
        <strain evidence="3 4">SN-593</strain>
    </source>
</reference>
<organism evidence="3 4">
    <name type="scientific">Actinacidiphila reveromycinica</name>
    <dbReference type="NCBI Taxonomy" id="659352"/>
    <lineage>
        <taxon>Bacteria</taxon>
        <taxon>Bacillati</taxon>
        <taxon>Actinomycetota</taxon>
        <taxon>Actinomycetes</taxon>
        <taxon>Kitasatosporales</taxon>
        <taxon>Streptomycetaceae</taxon>
        <taxon>Actinacidiphila</taxon>
    </lineage>
</organism>
<reference evidence="3 4" key="2">
    <citation type="journal article" date="2011" name="J. Antibiot.">
        <title>Furaquinocins I and J: novel polyketide isoprenoid hybrid compounds from Streptomyces reveromyceticus SN-593.</title>
        <authorList>
            <person name="Panthee S."/>
            <person name="Takahashi S."/>
            <person name="Takagi H."/>
            <person name="Nogawa T."/>
            <person name="Oowada E."/>
            <person name="Uramoto M."/>
            <person name="Osada H."/>
        </authorList>
    </citation>
    <scope>NUCLEOTIDE SEQUENCE [LARGE SCALE GENOMIC DNA]</scope>
    <source>
        <strain evidence="3 4">SN-593</strain>
    </source>
</reference>
<dbReference type="KEGG" id="arev:RVR_2801"/>
<dbReference type="PRINTS" id="PR00081">
    <property type="entry name" value="GDHRDH"/>
</dbReference>
<evidence type="ECO:0000313" key="3">
    <source>
        <dbReference type="EMBL" id="BBA97175.1"/>
    </source>
</evidence>
<dbReference type="Gene3D" id="3.40.50.720">
    <property type="entry name" value="NAD(P)-binding Rossmann-like Domain"/>
    <property type="match status" value="1"/>
</dbReference>
<sequence length="239" mass="24110">MAAKTALITGGTSGIGRATAELLAARGYRVMVTGLHDVTDAVLPQGVTAVQADLASLADIDRAVERAREHLGSLDLLHLNAGLPRPGLTVETTDEAAFDALFDVNVKGGFFTLRKALPLLNDGASVVFTVGAGEGLGAALTAAKGALLPLVRALAVELAPRRIRVNAVSPGVVDTPVYGRMGISPETVAAWGEGVPLGRVGTPADVAEAVAFLASDAAGYITGDNLRVSGGMGVHAGAA</sequence>
<gene>
    <name evidence="3" type="ORF">RVR_2801</name>
</gene>
<dbReference type="Pfam" id="PF13561">
    <property type="entry name" value="adh_short_C2"/>
    <property type="match status" value="1"/>
</dbReference>
<dbReference type="Proteomes" id="UP000595703">
    <property type="component" value="Chromosome"/>
</dbReference>
<dbReference type="RefSeq" id="WP_202233499.1">
    <property type="nucleotide sequence ID" value="NZ_AP018365.1"/>
</dbReference>
<comment type="similarity">
    <text evidence="1">Belongs to the short-chain dehydrogenases/reductases (SDR) family.</text>
</comment>
<dbReference type="EMBL" id="AP018365">
    <property type="protein sequence ID" value="BBA97175.1"/>
    <property type="molecule type" value="Genomic_DNA"/>
</dbReference>
<dbReference type="AlphaFoldDB" id="A0A7U3VN07"/>
<evidence type="ECO:0000256" key="2">
    <source>
        <dbReference type="ARBA" id="ARBA00023002"/>
    </source>
</evidence>
<evidence type="ECO:0000256" key="1">
    <source>
        <dbReference type="ARBA" id="ARBA00006484"/>
    </source>
</evidence>
<accession>A0A7U3VN07</accession>
<dbReference type="FunFam" id="3.40.50.720:FF:000084">
    <property type="entry name" value="Short-chain dehydrogenase reductase"/>
    <property type="match status" value="1"/>
</dbReference>
<dbReference type="CDD" id="cd05233">
    <property type="entry name" value="SDR_c"/>
    <property type="match status" value="1"/>
</dbReference>